<dbReference type="EMBL" id="CM001220">
    <property type="protein sequence ID" value="KEH29669.1"/>
    <property type="molecule type" value="Genomic_DNA"/>
</dbReference>
<reference evidence="1 3" key="1">
    <citation type="journal article" date="2011" name="Nature">
        <title>The Medicago genome provides insight into the evolution of rhizobial symbioses.</title>
        <authorList>
            <person name="Young N.D."/>
            <person name="Debelle F."/>
            <person name="Oldroyd G.E."/>
            <person name="Geurts R."/>
            <person name="Cannon S.B."/>
            <person name="Udvardi M.K."/>
            <person name="Benedito V.A."/>
            <person name="Mayer K.F."/>
            <person name="Gouzy J."/>
            <person name="Schoof H."/>
            <person name="Van de Peer Y."/>
            <person name="Proost S."/>
            <person name="Cook D.R."/>
            <person name="Meyers B.C."/>
            <person name="Spannagl M."/>
            <person name="Cheung F."/>
            <person name="De Mita S."/>
            <person name="Krishnakumar V."/>
            <person name="Gundlach H."/>
            <person name="Zhou S."/>
            <person name="Mudge J."/>
            <person name="Bharti A.K."/>
            <person name="Murray J.D."/>
            <person name="Naoumkina M.A."/>
            <person name="Rosen B."/>
            <person name="Silverstein K.A."/>
            <person name="Tang H."/>
            <person name="Rombauts S."/>
            <person name="Zhao P.X."/>
            <person name="Zhou P."/>
            <person name="Barbe V."/>
            <person name="Bardou P."/>
            <person name="Bechner M."/>
            <person name="Bellec A."/>
            <person name="Berger A."/>
            <person name="Berges H."/>
            <person name="Bidwell S."/>
            <person name="Bisseling T."/>
            <person name="Choisne N."/>
            <person name="Couloux A."/>
            <person name="Denny R."/>
            <person name="Deshpande S."/>
            <person name="Dai X."/>
            <person name="Doyle J.J."/>
            <person name="Dudez A.M."/>
            <person name="Farmer A.D."/>
            <person name="Fouteau S."/>
            <person name="Franken C."/>
            <person name="Gibelin C."/>
            <person name="Gish J."/>
            <person name="Goldstein S."/>
            <person name="Gonzalez A.J."/>
            <person name="Green P.J."/>
            <person name="Hallab A."/>
            <person name="Hartog M."/>
            <person name="Hua A."/>
            <person name="Humphray S.J."/>
            <person name="Jeong D.H."/>
            <person name="Jing Y."/>
            <person name="Jocker A."/>
            <person name="Kenton S.M."/>
            <person name="Kim D.J."/>
            <person name="Klee K."/>
            <person name="Lai H."/>
            <person name="Lang C."/>
            <person name="Lin S."/>
            <person name="Macmil S.L."/>
            <person name="Magdelenat G."/>
            <person name="Matthews L."/>
            <person name="McCorrison J."/>
            <person name="Monaghan E.L."/>
            <person name="Mun J.H."/>
            <person name="Najar F.Z."/>
            <person name="Nicholson C."/>
            <person name="Noirot C."/>
            <person name="O'Bleness M."/>
            <person name="Paule C.R."/>
            <person name="Poulain J."/>
            <person name="Prion F."/>
            <person name="Qin B."/>
            <person name="Qu C."/>
            <person name="Retzel E.F."/>
            <person name="Riddle C."/>
            <person name="Sallet E."/>
            <person name="Samain S."/>
            <person name="Samson N."/>
            <person name="Sanders I."/>
            <person name="Saurat O."/>
            <person name="Scarpelli C."/>
            <person name="Schiex T."/>
            <person name="Segurens B."/>
            <person name="Severin A.J."/>
            <person name="Sherrier D.J."/>
            <person name="Shi R."/>
            <person name="Sims S."/>
            <person name="Singer S.R."/>
            <person name="Sinharoy S."/>
            <person name="Sterck L."/>
            <person name="Viollet A."/>
            <person name="Wang B.B."/>
            <person name="Wang K."/>
            <person name="Wang M."/>
            <person name="Wang X."/>
            <person name="Warfsmann J."/>
            <person name="Weissenbach J."/>
            <person name="White D.D."/>
            <person name="White J.D."/>
            <person name="Wiley G.B."/>
            <person name="Wincker P."/>
            <person name="Xing Y."/>
            <person name="Yang L."/>
            <person name="Yao Z."/>
            <person name="Ying F."/>
            <person name="Zhai J."/>
            <person name="Zhou L."/>
            <person name="Zuber A."/>
            <person name="Denarie J."/>
            <person name="Dixon R.A."/>
            <person name="May G.D."/>
            <person name="Schwartz D.C."/>
            <person name="Rogers J."/>
            <person name="Quetier F."/>
            <person name="Town C.D."/>
            <person name="Roe B.A."/>
        </authorList>
    </citation>
    <scope>NUCLEOTIDE SEQUENCE [LARGE SCALE GENOMIC DNA]</scope>
    <source>
        <strain evidence="1">A17</strain>
        <strain evidence="2 3">cv. Jemalong A17</strain>
    </source>
</reference>
<dbReference type="Proteomes" id="UP000002051">
    <property type="component" value="Chromosome 4"/>
</dbReference>
<dbReference type="EnsemblPlants" id="KEH29669">
    <property type="protein sequence ID" value="KEH29669"/>
    <property type="gene ID" value="MTR_4g046867"/>
</dbReference>
<sequence>MLLLLTLRLHMSRRSMLIVTIKKGKNPITRTQWRRYQRYKKATANDNTFDPKGKQKVVKIAKRLVKEKLSLPLIKKNHHENDEMDSDFMDSELDFDKAMFKKPNGSIKSLLQPLFIQARVDDIGVNKVLVDDGDAVNLMPQSLLWKIGKFNIDLKPRNIFQLNYE</sequence>
<proteinExistence type="predicted"/>
<dbReference type="HOGENOM" id="CLU_1613278_0_0_1"/>
<keyword evidence="3" id="KW-1185">Reference proteome</keyword>
<gene>
    <name evidence="1" type="ordered locus">MTR_4g046867</name>
</gene>
<dbReference type="AlphaFoldDB" id="A0A072UIS9"/>
<name>A0A072UIS9_MEDTR</name>
<reference evidence="1 3" key="2">
    <citation type="journal article" date="2014" name="BMC Genomics">
        <title>An improved genome release (version Mt4.0) for the model legume Medicago truncatula.</title>
        <authorList>
            <person name="Tang H."/>
            <person name="Krishnakumar V."/>
            <person name="Bidwell S."/>
            <person name="Rosen B."/>
            <person name="Chan A."/>
            <person name="Zhou S."/>
            <person name="Gentzbittel L."/>
            <person name="Childs K.L."/>
            <person name="Yandell M."/>
            <person name="Gundlach H."/>
            <person name="Mayer K.F."/>
            <person name="Schwartz D.C."/>
            <person name="Town C.D."/>
        </authorList>
    </citation>
    <scope>GENOME REANNOTATION</scope>
    <source>
        <strain evidence="1">A17</strain>
        <strain evidence="2 3">cv. Jemalong A17</strain>
    </source>
</reference>
<organism evidence="1 3">
    <name type="scientific">Medicago truncatula</name>
    <name type="common">Barrel medic</name>
    <name type="synonym">Medicago tribuloides</name>
    <dbReference type="NCBI Taxonomy" id="3880"/>
    <lineage>
        <taxon>Eukaryota</taxon>
        <taxon>Viridiplantae</taxon>
        <taxon>Streptophyta</taxon>
        <taxon>Embryophyta</taxon>
        <taxon>Tracheophyta</taxon>
        <taxon>Spermatophyta</taxon>
        <taxon>Magnoliopsida</taxon>
        <taxon>eudicotyledons</taxon>
        <taxon>Gunneridae</taxon>
        <taxon>Pentapetalae</taxon>
        <taxon>rosids</taxon>
        <taxon>fabids</taxon>
        <taxon>Fabales</taxon>
        <taxon>Fabaceae</taxon>
        <taxon>Papilionoideae</taxon>
        <taxon>50 kb inversion clade</taxon>
        <taxon>NPAAA clade</taxon>
        <taxon>Hologalegina</taxon>
        <taxon>IRL clade</taxon>
        <taxon>Trifolieae</taxon>
        <taxon>Medicago</taxon>
    </lineage>
</organism>
<reference evidence="2" key="3">
    <citation type="submission" date="2015-04" db="UniProtKB">
        <authorList>
            <consortium name="EnsemblPlants"/>
        </authorList>
    </citation>
    <scope>IDENTIFICATION</scope>
    <source>
        <strain evidence="2">cv. Jemalong A17</strain>
    </source>
</reference>
<evidence type="ECO:0000313" key="1">
    <source>
        <dbReference type="EMBL" id="KEH29669.1"/>
    </source>
</evidence>
<protein>
    <submittedName>
        <fullName evidence="1 2">Uncharacterized protein</fullName>
    </submittedName>
</protein>
<evidence type="ECO:0000313" key="2">
    <source>
        <dbReference type="EnsemblPlants" id="KEH29669"/>
    </source>
</evidence>
<accession>A0A072UIS9</accession>
<evidence type="ECO:0000313" key="3">
    <source>
        <dbReference type="Proteomes" id="UP000002051"/>
    </source>
</evidence>